<keyword evidence="1" id="KW-0472">Membrane</keyword>
<evidence type="ECO:0000313" key="3">
    <source>
        <dbReference type="Proteomes" id="UP001372338"/>
    </source>
</evidence>
<gene>
    <name evidence="2" type="ORF">RIF29_00656</name>
</gene>
<accession>A0AAN9IWW1</accession>
<evidence type="ECO:0000256" key="1">
    <source>
        <dbReference type="SAM" id="Phobius"/>
    </source>
</evidence>
<keyword evidence="1" id="KW-1133">Transmembrane helix</keyword>
<comment type="caution">
    <text evidence="2">The sequence shown here is derived from an EMBL/GenBank/DDBJ whole genome shotgun (WGS) entry which is preliminary data.</text>
</comment>
<protein>
    <submittedName>
        <fullName evidence="2">Uncharacterized protein</fullName>
    </submittedName>
</protein>
<dbReference type="AlphaFoldDB" id="A0AAN9IWW1"/>
<organism evidence="2 3">
    <name type="scientific">Crotalaria pallida</name>
    <name type="common">Smooth rattlebox</name>
    <name type="synonym">Crotalaria striata</name>
    <dbReference type="NCBI Taxonomy" id="3830"/>
    <lineage>
        <taxon>Eukaryota</taxon>
        <taxon>Viridiplantae</taxon>
        <taxon>Streptophyta</taxon>
        <taxon>Embryophyta</taxon>
        <taxon>Tracheophyta</taxon>
        <taxon>Spermatophyta</taxon>
        <taxon>Magnoliopsida</taxon>
        <taxon>eudicotyledons</taxon>
        <taxon>Gunneridae</taxon>
        <taxon>Pentapetalae</taxon>
        <taxon>rosids</taxon>
        <taxon>fabids</taxon>
        <taxon>Fabales</taxon>
        <taxon>Fabaceae</taxon>
        <taxon>Papilionoideae</taxon>
        <taxon>50 kb inversion clade</taxon>
        <taxon>genistoids sensu lato</taxon>
        <taxon>core genistoids</taxon>
        <taxon>Crotalarieae</taxon>
        <taxon>Crotalaria</taxon>
    </lineage>
</organism>
<keyword evidence="3" id="KW-1185">Reference proteome</keyword>
<evidence type="ECO:0000313" key="2">
    <source>
        <dbReference type="EMBL" id="KAK7287383.1"/>
    </source>
</evidence>
<reference evidence="2 3" key="1">
    <citation type="submission" date="2024-01" db="EMBL/GenBank/DDBJ databases">
        <title>The genomes of 5 underutilized Papilionoideae crops provide insights into root nodulation and disease resistanc.</title>
        <authorList>
            <person name="Yuan L."/>
        </authorList>
    </citation>
    <scope>NUCLEOTIDE SEQUENCE [LARGE SCALE GENOMIC DNA]</scope>
    <source>
        <strain evidence="2">ZHUSHIDOU_FW_LH</strain>
        <tissue evidence="2">Leaf</tissue>
    </source>
</reference>
<sequence>MQMMSMQLDSFIGLDYRTSLIQSSALIFTMNVFTCFFVRSSGTMYRRKSAPRVLLRFQVDWAVWFFRSKPEMENMGVVKGAKGGKPD</sequence>
<name>A0AAN9IWW1_CROPI</name>
<dbReference type="EMBL" id="JAYWIO010000001">
    <property type="protein sequence ID" value="KAK7287383.1"/>
    <property type="molecule type" value="Genomic_DNA"/>
</dbReference>
<proteinExistence type="predicted"/>
<dbReference type="Proteomes" id="UP001372338">
    <property type="component" value="Unassembled WGS sequence"/>
</dbReference>
<feature type="transmembrane region" description="Helical" evidence="1">
    <location>
        <begin position="20"/>
        <end position="38"/>
    </location>
</feature>
<keyword evidence="1" id="KW-0812">Transmembrane</keyword>